<keyword evidence="1" id="KW-0472">Membrane</keyword>
<protein>
    <submittedName>
        <fullName evidence="2">Uncharacterized protein</fullName>
    </submittedName>
</protein>
<sequence>MNATTSPPPAARIYAPATDTVELPSVRRGDVAPTAELHLLDLVPAVPHPAPRREARGLRHLRTSLRSAVTPAAVLGSGALAMGFVLVTYRLGEVLHALSTTGATP</sequence>
<organism evidence="2 3">
    <name type="scientific">Blastococcus carthaginiensis</name>
    <dbReference type="NCBI Taxonomy" id="3050034"/>
    <lineage>
        <taxon>Bacteria</taxon>
        <taxon>Bacillati</taxon>
        <taxon>Actinomycetota</taxon>
        <taxon>Actinomycetes</taxon>
        <taxon>Geodermatophilales</taxon>
        <taxon>Geodermatophilaceae</taxon>
        <taxon>Blastococcus</taxon>
    </lineage>
</organism>
<feature type="transmembrane region" description="Helical" evidence="1">
    <location>
        <begin position="68"/>
        <end position="89"/>
    </location>
</feature>
<keyword evidence="3" id="KW-1185">Reference proteome</keyword>
<dbReference type="EMBL" id="JASNFN010000004">
    <property type="protein sequence ID" value="MDP5182137.1"/>
    <property type="molecule type" value="Genomic_DNA"/>
</dbReference>
<keyword evidence="1" id="KW-1133">Transmembrane helix</keyword>
<evidence type="ECO:0000256" key="1">
    <source>
        <dbReference type="SAM" id="Phobius"/>
    </source>
</evidence>
<gene>
    <name evidence="2" type="ORF">QOZ88_05770</name>
</gene>
<name>A0ABT9I996_9ACTN</name>
<dbReference type="RefSeq" id="WP_305998839.1">
    <property type="nucleotide sequence ID" value="NZ_JASNFN010000004.1"/>
</dbReference>
<keyword evidence="1" id="KW-0812">Transmembrane</keyword>
<comment type="caution">
    <text evidence="2">The sequence shown here is derived from an EMBL/GenBank/DDBJ whole genome shotgun (WGS) entry which is preliminary data.</text>
</comment>
<evidence type="ECO:0000313" key="2">
    <source>
        <dbReference type="EMBL" id="MDP5182137.1"/>
    </source>
</evidence>
<accession>A0ABT9I996</accession>
<dbReference type="Proteomes" id="UP001233673">
    <property type="component" value="Unassembled WGS sequence"/>
</dbReference>
<proteinExistence type="predicted"/>
<evidence type="ECO:0000313" key="3">
    <source>
        <dbReference type="Proteomes" id="UP001233673"/>
    </source>
</evidence>
<reference evidence="3" key="1">
    <citation type="submission" date="2023-05" db="EMBL/GenBank/DDBJ databases">
        <title>Draft genome of Pseudofrankia sp. BMG5.37.</title>
        <authorList>
            <person name="Gtari M."/>
            <person name="Ghodhbane F."/>
            <person name="Sbissi I."/>
        </authorList>
    </citation>
    <scope>NUCLEOTIDE SEQUENCE [LARGE SCALE GENOMIC DNA]</scope>
    <source>
        <strain evidence="3">BMG 814</strain>
    </source>
</reference>